<dbReference type="Proteomes" id="UP001221142">
    <property type="component" value="Unassembled WGS sequence"/>
</dbReference>
<dbReference type="PROSITE" id="PS51038">
    <property type="entry name" value="BAH"/>
    <property type="match status" value="1"/>
</dbReference>
<evidence type="ECO:0000259" key="11">
    <source>
        <dbReference type="PROSITE" id="PS51038"/>
    </source>
</evidence>
<feature type="region of interest" description="Disordered" evidence="9">
    <location>
        <begin position="626"/>
        <end position="663"/>
    </location>
</feature>
<dbReference type="CDD" id="cd04369">
    <property type="entry name" value="Bromodomain"/>
    <property type="match status" value="1"/>
</dbReference>
<dbReference type="SMART" id="SM00297">
    <property type="entry name" value="BROMO"/>
    <property type="match status" value="1"/>
</dbReference>
<comment type="subcellular location">
    <subcellularLocation>
        <location evidence="1">Nucleus</location>
    </subcellularLocation>
</comment>
<evidence type="ECO:0000256" key="1">
    <source>
        <dbReference type="ARBA" id="ARBA00004123"/>
    </source>
</evidence>
<dbReference type="InterPro" id="IPR037382">
    <property type="entry name" value="Rsc/polybromo"/>
</dbReference>
<keyword evidence="13" id="KW-1185">Reference proteome</keyword>
<evidence type="ECO:0000256" key="4">
    <source>
        <dbReference type="ARBA" id="ARBA00023015"/>
    </source>
</evidence>
<dbReference type="AlphaFoldDB" id="A0AAD7BH62"/>
<dbReference type="InterPro" id="IPR036427">
    <property type="entry name" value="Bromodomain-like_sf"/>
</dbReference>
<dbReference type="PROSITE" id="PS50014">
    <property type="entry name" value="BROMODOMAIN_2"/>
    <property type="match status" value="1"/>
</dbReference>
<dbReference type="Pfam" id="PF01426">
    <property type="entry name" value="BAH"/>
    <property type="match status" value="1"/>
</dbReference>
<keyword evidence="6" id="KW-0804">Transcription</keyword>
<keyword evidence="5 8" id="KW-0103">Bromodomain</keyword>
<feature type="region of interest" description="Disordered" evidence="9">
    <location>
        <begin position="113"/>
        <end position="164"/>
    </location>
</feature>
<dbReference type="GO" id="GO:0003682">
    <property type="term" value="F:chromatin binding"/>
    <property type="evidence" value="ECO:0007669"/>
    <property type="project" value="InterPro"/>
</dbReference>
<dbReference type="InterPro" id="IPR043151">
    <property type="entry name" value="BAH_sf"/>
</dbReference>
<keyword evidence="3" id="KW-0156">Chromatin regulator</keyword>
<evidence type="ECO:0000259" key="10">
    <source>
        <dbReference type="PROSITE" id="PS50014"/>
    </source>
</evidence>
<dbReference type="PRINTS" id="PR00503">
    <property type="entry name" value="BROMODOMAIN"/>
</dbReference>
<evidence type="ECO:0000256" key="6">
    <source>
        <dbReference type="ARBA" id="ARBA00023163"/>
    </source>
</evidence>
<protein>
    <recommendedName>
        <fullName evidence="14">Bromo domain-containing protein</fullName>
    </recommendedName>
</protein>
<evidence type="ECO:0000256" key="3">
    <source>
        <dbReference type="ARBA" id="ARBA00022853"/>
    </source>
</evidence>
<sequence>MVLTTAQKTAIEQVIDAITSATGSPRKRQLCGMFLELVDRADWPEYFEVIPQPRSLNNIRTALEKNRYKDSLEAYTDISLVFWNALYYNEPGSQIAADAQTLKNLLDSEWNSKPGLAAPRTSPPPSSAQKVHAHLNEPTPPPAAPVPAPAPRQPQTPAAPGAVAPVASTSTLLYEKPTPIIPAPIPLLPSPESSDSEEDFPETTPTFPTDAQIVRHLERGLVRHTPLVGDDGGWMADIKHERHLEIMQAIKNYRDANNVKLSSALDSMPEDKLAITFKLLESRSRSKTFYTSSRSFDMDVARMMESGRRYYLDRDTAVAGAGGEEWGKVVTLQRVAQALTCLNPPPLPLSTPLVLSQSLRAAGPHAVEQLVHKGLTISPGDYVHISAGAEDSETVTGGVGAGLGLGNPAKPLVARVAECWKDDSGEGGVTVRWYLRAEEISHLMPQGRNRGTVEGEVVQTDKTTHHLLIDILERVVVQHIYDAARGRPRAPVWYPSWPVYVCGWRWDGFKGRVRKIPKADWYKDPDGSRSGSNLDLFERSVRLGRVKKQGAIVDRSVVTAGGQAVTSVDKLPVETTRHFDRDANTGEVLWFSGPPMHMAREPPPRHSLEYLHFLARKYEPEIEEPKDDAETMVNGNGDVEMTSEPPAKRQKTEETGFMSASERIRQVLLTT</sequence>
<evidence type="ECO:0000313" key="12">
    <source>
        <dbReference type="EMBL" id="KAJ7621067.1"/>
    </source>
</evidence>
<feature type="compositionally biased region" description="Pro residues" evidence="9">
    <location>
        <begin position="138"/>
        <end position="154"/>
    </location>
</feature>
<proteinExistence type="predicted"/>
<dbReference type="GO" id="GO:0006338">
    <property type="term" value="P:chromatin remodeling"/>
    <property type="evidence" value="ECO:0007669"/>
    <property type="project" value="InterPro"/>
</dbReference>
<dbReference type="InterPro" id="IPR001025">
    <property type="entry name" value="BAH_dom"/>
</dbReference>
<name>A0AAD7BH62_9AGAR</name>
<gene>
    <name evidence="12" type="ORF">FB45DRAFT_838799</name>
</gene>
<evidence type="ECO:0000313" key="13">
    <source>
        <dbReference type="Proteomes" id="UP001221142"/>
    </source>
</evidence>
<dbReference type="EMBL" id="JARKIF010000016">
    <property type="protein sequence ID" value="KAJ7621067.1"/>
    <property type="molecule type" value="Genomic_DNA"/>
</dbReference>
<keyword evidence="2" id="KW-0677">Repeat</keyword>
<dbReference type="PANTHER" id="PTHR16062">
    <property type="entry name" value="SWI/SNF-RELATED"/>
    <property type="match status" value="1"/>
</dbReference>
<feature type="domain" description="BAH" evidence="11">
    <location>
        <begin position="375"/>
        <end position="517"/>
    </location>
</feature>
<dbReference type="SUPFAM" id="SSF47370">
    <property type="entry name" value="Bromodomain"/>
    <property type="match status" value="1"/>
</dbReference>
<dbReference type="GO" id="GO:0006368">
    <property type="term" value="P:transcription elongation by RNA polymerase II"/>
    <property type="evidence" value="ECO:0007669"/>
    <property type="project" value="TreeGrafter"/>
</dbReference>
<comment type="caution">
    <text evidence="12">The sequence shown here is derived from an EMBL/GenBank/DDBJ whole genome shotgun (WGS) entry which is preliminary data.</text>
</comment>
<dbReference type="InterPro" id="IPR001487">
    <property type="entry name" value="Bromodomain"/>
</dbReference>
<feature type="region of interest" description="Disordered" evidence="9">
    <location>
        <begin position="187"/>
        <end position="207"/>
    </location>
</feature>
<evidence type="ECO:0008006" key="14">
    <source>
        <dbReference type="Google" id="ProtNLM"/>
    </source>
</evidence>
<evidence type="ECO:0000256" key="2">
    <source>
        <dbReference type="ARBA" id="ARBA00022737"/>
    </source>
</evidence>
<organism evidence="12 13">
    <name type="scientific">Roridomyces roridus</name>
    <dbReference type="NCBI Taxonomy" id="1738132"/>
    <lineage>
        <taxon>Eukaryota</taxon>
        <taxon>Fungi</taxon>
        <taxon>Dikarya</taxon>
        <taxon>Basidiomycota</taxon>
        <taxon>Agaricomycotina</taxon>
        <taxon>Agaricomycetes</taxon>
        <taxon>Agaricomycetidae</taxon>
        <taxon>Agaricales</taxon>
        <taxon>Marasmiineae</taxon>
        <taxon>Mycenaceae</taxon>
        <taxon>Roridomyces</taxon>
    </lineage>
</organism>
<dbReference type="GO" id="GO:0016586">
    <property type="term" value="C:RSC-type complex"/>
    <property type="evidence" value="ECO:0007669"/>
    <property type="project" value="InterPro"/>
</dbReference>
<feature type="domain" description="Bromo" evidence="10">
    <location>
        <begin position="26"/>
        <end position="96"/>
    </location>
</feature>
<evidence type="ECO:0000256" key="9">
    <source>
        <dbReference type="SAM" id="MobiDB-lite"/>
    </source>
</evidence>
<feature type="compositionally biased region" description="Low complexity" evidence="9">
    <location>
        <begin position="155"/>
        <end position="164"/>
    </location>
</feature>
<dbReference type="Pfam" id="PF00439">
    <property type="entry name" value="Bromodomain"/>
    <property type="match status" value="1"/>
</dbReference>
<accession>A0AAD7BH62</accession>
<keyword evidence="7" id="KW-0539">Nucleus</keyword>
<evidence type="ECO:0000256" key="7">
    <source>
        <dbReference type="ARBA" id="ARBA00023242"/>
    </source>
</evidence>
<reference evidence="12" key="1">
    <citation type="submission" date="2023-03" db="EMBL/GenBank/DDBJ databases">
        <title>Massive genome expansion in bonnet fungi (Mycena s.s.) driven by repeated elements and novel gene families across ecological guilds.</title>
        <authorList>
            <consortium name="Lawrence Berkeley National Laboratory"/>
            <person name="Harder C.B."/>
            <person name="Miyauchi S."/>
            <person name="Viragh M."/>
            <person name="Kuo A."/>
            <person name="Thoen E."/>
            <person name="Andreopoulos B."/>
            <person name="Lu D."/>
            <person name="Skrede I."/>
            <person name="Drula E."/>
            <person name="Henrissat B."/>
            <person name="Morin E."/>
            <person name="Kohler A."/>
            <person name="Barry K."/>
            <person name="LaButti K."/>
            <person name="Morin E."/>
            <person name="Salamov A."/>
            <person name="Lipzen A."/>
            <person name="Mereny Z."/>
            <person name="Hegedus B."/>
            <person name="Baldrian P."/>
            <person name="Stursova M."/>
            <person name="Weitz H."/>
            <person name="Taylor A."/>
            <person name="Grigoriev I.V."/>
            <person name="Nagy L.G."/>
            <person name="Martin F."/>
            <person name="Kauserud H."/>
        </authorList>
    </citation>
    <scope>NUCLEOTIDE SEQUENCE</scope>
    <source>
        <strain evidence="12">9284</strain>
    </source>
</reference>
<keyword evidence="4" id="KW-0805">Transcription regulation</keyword>
<evidence type="ECO:0000256" key="8">
    <source>
        <dbReference type="PROSITE-ProRule" id="PRU00035"/>
    </source>
</evidence>
<dbReference type="Gene3D" id="2.30.30.490">
    <property type="match status" value="1"/>
</dbReference>
<dbReference type="Gene3D" id="1.20.920.10">
    <property type="entry name" value="Bromodomain-like"/>
    <property type="match status" value="1"/>
</dbReference>
<dbReference type="PANTHER" id="PTHR16062:SF21">
    <property type="entry name" value="CHROMATIN STRUCTURE-REMODELING COMPLEX SUBUNIT RSC1-RELATED"/>
    <property type="match status" value="1"/>
</dbReference>
<evidence type="ECO:0000256" key="5">
    <source>
        <dbReference type="ARBA" id="ARBA00023117"/>
    </source>
</evidence>